<evidence type="ECO:0000256" key="9">
    <source>
        <dbReference type="ARBA" id="ARBA00023204"/>
    </source>
</evidence>
<dbReference type="HAMAP" id="MF_00942">
    <property type="entry name" value="Nth"/>
    <property type="match status" value="1"/>
</dbReference>
<dbReference type="EMBL" id="UINC01010148">
    <property type="protein sequence ID" value="SVA45262.1"/>
    <property type="molecule type" value="Genomic_DNA"/>
</dbReference>
<evidence type="ECO:0000256" key="10">
    <source>
        <dbReference type="ARBA" id="ARBA00023295"/>
    </source>
</evidence>
<dbReference type="FunFam" id="1.10.340.30:FF:000001">
    <property type="entry name" value="Endonuclease III"/>
    <property type="match status" value="1"/>
</dbReference>
<dbReference type="SUPFAM" id="SSF48150">
    <property type="entry name" value="DNA-glycosylase"/>
    <property type="match status" value="1"/>
</dbReference>
<dbReference type="GO" id="GO:0006285">
    <property type="term" value="P:base-excision repair, AP site formation"/>
    <property type="evidence" value="ECO:0007669"/>
    <property type="project" value="TreeGrafter"/>
</dbReference>
<dbReference type="PANTHER" id="PTHR10359:SF18">
    <property type="entry name" value="ENDONUCLEASE III"/>
    <property type="match status" value="1"/>
</dbReference>
<sequence length="214" mass="23920">MRESKVKKQQRASEIVSRLRTIYPDSKCSLNYNSAHELLVATILSAQCTDHRVNIVTKQLFQKYKKPADFAYCDIGLLAKDIHSCGYHNQKSRSIQGASLKIVEECNGNVPDTLAELVKLPGVGRKTANCVLGEIYNVPSMVIDTHMVRIMGLLGFTKTKDAQKIELEMMDIFDEKVWVNLTHMVIDHGRAVCIARRPQCGQCALVDLCPSALV</sequence>
<dbReference type="SMART" id="SM00525">
    <property type="entry name" value="FES"/>
    <property type="match status" value="1"/>
</dbReference>
<reference evidence="12" key="1">
    <citation type="submission" date="2018-05" db="EMBL/GenBank/DDBJ databases">
        <authorList>
            <person name="Lanie J.A."/>
            <person name="Ng W.-L."/>
            <person name="Kazmierczak K.M."/>
            <person name="Andrzejewski T.M."/>
            <person name="Davidsen T.M."/>
            <person name="Wayne K.J."/>
            <person name="Tettelin H."/>
            <person name="Glass J.I."/>
            <person name="Rusch D."/>
            <person name="Podicherti R."/>
            <person name="Tsui H.-C.T."/>
            <person name="Winkler M.E."/>
        </authorList>
    </citation>
    <scope>NUCLEOTIDE SEQUENCE</scope>
</reference>
<dbReference type="InterPro" id="IPR011257">
    <property type="entry name" value="DNA_glycosylase"/>
</dbReference>
<dbReference type="InterPro" id="IPR005759">
    <property type="entry name" value="Nth"/>
</dbReference>
<accession>A0A381VYH4</accession>
<gene>
    <name evidence="12" type="ORF">METZ01_LOCUS98116</name>
</gene>
<keyword evidence="6" id="KW-0378">Hydrolase</keyword>
<protein>
    <recommendedName>
        <fullName evidence="11">HhH-GPD domain-containing protein</fullName>
    </recommendedName>
</protein>
<feature type="domain" description="HhH-GPD" evidence="11">
    <location>
        <begin position="44"/>
        <end position="191"/>
    </location>
</feature>
<evidence type="ECO:0000256" key="5">
    <source>
        <dbReference type="ARBA" id="ARBA00022763"/>
    </source>
</evidence>
<evidence type="ECO:0000259" key="11">
    <source>
        <dbReference type="SMART" id="SM00478"/>
    </source>
</evidence>
<dbReference type="AlphaFoldDB" id="A0A381VYH4"/>
<proteinExistence type="inferred from homology"/>
<evidence type="ECO:0000256" key="6">
    <source>
        <dbReference type="ARBA" id="ARBA00022801"/>
    </source>
</evidence>
<dbReference type="InterPro" id="IPR004036">
    <property type="entry name" value="Endonuclease-III-like_CS2"/>
</dbReference>
<dbReference type="InterPro" id="IPR003651">
    <property type="entry name" value="Endonuclease3_FeS-loop_motif"/>
</dbReference>
<dbReference type="InterPro" id="IPR023170">
    <property type="entry name" value="HhH_base_excis_C"/>
</dbReference>
<dbReference type="Pfam" id="PF00633">
    <property type="entry name" value="HHH"/>
    <property type="match status" value="1"/>
</dbReference>
<dbReference type="PANTHER" id="PTHR10359">
    <property type="entry name" value="A/G-SPECIFIC ADENINE GLYCOSYLASE/ENDONUCLEASE III"/>
    <property type="match status" value="1"/>
</dbReference>
<keyword evidence="3" id="KW-0004">4Fe-4S</keyword>
<organism evidence="12">
    <name type="scientific">marine metagenome</name>
    <dbReference type="NCBI Taxonomy" id="408172"/>
    <lineage>
        <taxon>unclassified sequences</taxon>
        <taxon>metagenomes</taxon>
        <taxon>ecological metagenomes</taxon>
    </lineage>
</organism>
<name>A0A381VYH4_9ZZZZ</name>
<evidence type="ECO:0000256" key="8">
    <source>
        <dbReference type="ARBA" id="ARBA00023014"/>
    </source>
</evidence>
<dbReference type="GO" id="GO:0046872">
    <property type="term" value="F:metal ion binding"/>
    <property type="evidence" value="ECO:0007669"/>
    <property type="project" value="UniProtKB-KW"/>
</dbReference>
<evidence type="ECO:0000256" key="7">
    <source>
        <dbReference type="ARBA" id="ARBA00023004"/>
    </source>
</evidence>
<comment type="cofactor">
    <cofactor evidence="1">
        <name>[4Fe-4S] cluster</name>
        <dbReference type="ChEBI" id="CHEBI:49883"/>
    </cofactor>
</comment>
<evidence type="ECO:0000256" key="1">
    <source>
        <dbReference type="ARBA" id="ARBA00001966"/>
    </source>
</evidence>
<comment type="similarity">
    <text evidence="2">Belongs to the Nth/MutY family.</text>
</comment>
<dbReference type="InterPro" id="IPR000445">
    <property type="entry name" value="HhH_motif"/>
</dbReference>
<dbReference type="GO" id="GO:0003677">
    <property type="term" value="F:DNA binding"/>
    <property type="evidence" value="ECO:0007669"/>
    <property type="project" value="InterPro"/>
</dbReference>
<dbReference type="Pfam" id="PF10576">
    <property type="entry name" value="EndIII_4Fe-2S"/>
    <property type="match status" value="1"/>
</dbReference>
<dbReference type="GO" id="GO:0051539">
    <property type="term" value="F:4 iron, 4 sulfur cluster binding"/>
    <property type="evidence" value="ECO:0007669"/>
    <property type="project" value="UniProtKB-KW"/>
</dbReference>
<dbReference type="CDD" id="cd00056">
    <property type="entry name" value="ENDO3c"/>
    <property type="match status" value="1"/>
</dbReference>
<evidence type="ECO:0000313" key="12">
    <source>
        <dbReference type="EMBL" id="SVA45262.1"/>
    </source>
</evidence>
<dbReference type="NCBIfam" id="TIGR01083">
    <property type="entry name" value="nth"/>
    <property type="match status" value="1"/>
</dbReference>
<evidence type="ECO:0000256" key="2">
    <source>
        <dbReference type="ARBA" id="ARBA00008343"/>
    </source>
</evidence>
<dbReference type="SMART" id="SM00478">
    <property type="entry name" value="ENDO3c"/>
    <property type="match status" value="1"/>
</dbReference>
<dbReference type="PIRSF" id="PIRSF001435">
    <property type="entry name" value="Nth"/>
    <property type="match status" value="1"/>
</dbReference>
<dbReference type="Gene3D" id="1.10.1670.10">
    <property type="entry name" value="Helix-hairpin-Helix base-excision DNA repair enzymes (C-terminal)"/>
    <property type="match status" value="1"/>
</dbReference>
<keyword evidence="9" id="KW-0234">DNA repair</keyword>
<evidence type="ECO:0000256" key="4">
    <source>
        <dbReference type="ARBA" id="ARBA00022723"/>
    </source>
</evidence>
<dbReference type="GO" id="GO:0003906">
    <property type="term" value="F:DNA-(apurinic or apyrimidinic site) endonuclease activity"/>
    <property type="evidence" value="ECO:0007669"/>
    <property type="project" value="InterPro"/>
</dbReference>
<dbReference type="Pfam" id="PF00730">
    <property type="entry name" value="HhH-GPD"/>
    <property type="match status" value="1"/>
</dbReference>
<dbReference type="Gene3D" id="1.10.340.30">
    <property type="entry name" value="Hypothetical protein, domain 2"/>
    <property type="match status" value="1"/>
</dbReference>
<dbReference type="GO" id="GO:0019104">
    <property type="term" value="F:DNA N-glycosylase activity"/>
    <property type="evidence" value="ECO:0007669"/>
    <property type="project" value="TreeGrafter"/>
</dbReference>
<keyword evidence="7" id="KW-0408">Iron</keyword>
<keyword evidence="8" id="KW-0411">Iron-sulfur</keyword>
<evidence type="ECO:0000256" key="3">
    <source>
        <dbReference type="ARBA" id="ARBA00022485"/>
    </source>
</evidence>
<keyword evidence="10" id="KW-0326">Glycosidase</keyword>
<keyword evidence="4" id="KW-0479">Metal-binding</keyword>
<keyword evidence="5" id="KW-0227">DNA damage</keyword>
<dbReference type="PROSITE" id="PS01155">
    <property type="entry name" value="ENDONUCLEASE_III_2"/>
    <property type="match status" value="1"/>
</dbReference>
<dbReference type="InterPro" id="IPR003265">
    <property type="entry name" value="HhH-GPD_domain"/>
</dbReference>